<dbReference type="STRING" id="6689.A0A423TVE6"/>
<dbReference type="GO" id="GO:0099095">
    <property type="term" value="F:ligand-gated monoatomic anion channel activity"/>
    <property type="evidence" value="ECO:0007669"/>
    <property type="project" value="UniProtKB-ARBA"/>
</dbReference>
<dbReference type="Gene3D" id="2.70.170.10">
    <property type="entry name" value="Neurotransmitter-gated ion-channel ligand-binding domain"/>
    <property type="match status" value="1"/>
</dbReference>
<evidence type="ECO:0000259" key="12">
    <source>
        <dbReference type="Pfam" id="PF02931"/>
    </source>
</evidence>
<feature type="transmembrane region" description="Helical" evidence="10">
    <location>
        <begin position="258"/>
        <end position="280"/>
    </location>
</feature>
<keyword evidence="14" id="KW-1185">Reference proteome</keyword>
<dbReference type="SUPFAM" id="SSF63712">
    <property type="entry name" value="Nicotinic receptor ligand binding domain-like"/>
    <property type="match status" value="1"/>
</dbReference>
<feature type="transmembrane region" description="Helical" evidence="10">
    <location>
        <begin position="331"/>
        <end position="350"/>
    </location>
</feature>
<keyword evidence="7" id="KW-0406">Ion transport</keyword>
<keyword evidence="5 11" id="KW-0732">Signal</keyword>
<gene>
    <name evidence="13" type="ORF">C7M84_000816</name>
</gene>
<dbReference type="InterPro" id="IPR006201">
    <property type="entry name" value="Neur_channel"/>
</dbReference>
<evidence type="ECO:0000256" key="1">
    <source>
        <dbReference type="ARBA" id="ARBA00004236"/>
    </source>
</evidence>
<comment type="caution">
    <text evidence="13">The sequence shown here is derived from an EMBL/GenBank/DDBJ whole genome shotgun (WGS) entry which is preliminary data.</text>
</comment>
<reference evidence="13 14" key="1">
    <citation type="submission" date="2018-04" db="EMBL/GenBank/DDBJ databases">
        <authorList>
            <person name="Zhang X."/>
            <person name="Yuan J."/>
            <person name="Li F."/>
            <person name="Xiang J."/>
        </authorList>
    </citation>
    <scope>NUCLEOTIDE SEQUENCE [LARGE SCALE GENOMIC DNA]</scope>
    <source>
        <tissue evidence="13">Muscle</tissue>
    </source>
</reference>
<organism evidence="13 14">
    <name type="scientific">Penaeus vannamei</name>
    <name type="common">Whiteleg shrimp</name>
    <name type="synonym">Litopenaeus vannamei</name>
    <dbReference type="NCBI Taxonomy" id="6689"/>
    <lineage>
        <taxon>Eukaryota</taxon>
        <taxon>Metazoa</taxon>
        <taxon>Ecdysozoa</taxon>
        <taxon>Arthropoda</taxon>
        <taxon>Crustacea</taxon>
        <taxon>Multicrustacea</taxon>
        <taxon>Malacostraca</taxon>
        <taxon>Eumalacostraca</taxon>
        <taxon>Eucarida</taxon>
        <taxon>Decapoda</taxon>
        <taxon>Dendrobranchiata</taxon>
        <taxon>Penaeoidea</taxon>
        <taxon>Penaeidae</taxon>
        <taxon>Penaeus</taxon>
    </lineage>
</organism>
<dbReference type="PANTHER" id="PTHR18945">
    <property type="entry name" value="NEUROTRANSMITTER GATED ION CHANNEL"/>
    <property type="match status" value="1"/>
</dbReference>
<feature type="transmembrane region" description="Helical" evidence="10">
    <location>
        <begin position="228"/>
        <end position="246"/>
    </location>
</feature>
<evidence type="ECO:0000256" key="4">
    <source>
        <dbReference type="ARBA" id="ARBA00022692"/>
    </source>
</evidence>
<proteinExistence type="predicted"/>
<evidence type="ECO:0000256" key="5">
    <source>
        <dbReference type="ARBA" id="ARBA00022729"/>
    </source>
</evidence>
<evidence type="ECO:0000256" key="6">
    <source>
        <dbReference type="ARBA" id="ARBA00022989"/>
    </source>
</evidence>
<keyword evidence="8 10" id="KW-0472">Membrane</keyword>
<dbReference type="InterPro" id="IPR006028">
    <property type="entry name" value="GABAA/Glycine_rcpt"/>
</dbReference>
<evidence type="ECO:0000256" key="2">
    <source>
        <dbReference type="ARBA" id="ARBA00022448"/>
    </source>
</evidence>
<evidence type="ECO:0000256" key="3">
    <source>
        <dbReference type="ARBA" id="ARBA00022475"/>
    </source>
</evidence>
<dbReference type="OrthoDB" id="6349664at2759"/>
<comment type="subcellular location">
    <subcellularLocation>
        <location evidence="1">Cell membrane</location>
    </subcellularLocation>
</comment>
<dbReference type="InterPro" id="IPR036719">
    <property type="entry name" value="Neuro-gated_channel_TM_sf"/>
</dbReference>
<feature type="transmembrane region" description="Helical" evidence="10">
    <location>
        <begin position="195"/>
        <end position="216"/>
    </location>
</feature>
<feature type="signal peptide" evidence="11">
    <location>
        <begin position="1"/>
        <end position="20"/>
    </location>
</feature>
<keyword evidence="9" id="KW-0407">Ion channel</keyword>
<evidence type="ECO:0000256" key="8">
    <source>
        <dbReference type="ARBA" id="ARBA00023136"/>
    </source>
</evidence>
<name>A0A423TVE6_PENVA</name>
<dbReference type="GO" id="GO:0005886">
    <property type="term" value="C:plasma membrane"/>
    <property type="evidence" value="ECO:0007669"/>
    <property type="project" value="UniProtKB-SubCell"/>
</dbReference>
<evidence type="ECO:0000256" key="7">
    <source>
        <dbReference type="ARBA" id="ARBA00023065"/>
    </source>
</evidence>
<dbReference type="Proteomes" id="UP000283509">
    <property type="component" value="Unassembled WGS sequence"/>
</dbReference>
<evidence type="ECO:0000313" key="14">
    <source>
        <dbReference type="Proteomes" id="UP000283509"/>
    </source>
</evidence>
<dbReference type="GO" id="GO:0005230">
    <property type="term" value="F:extracellular ligand-gated monoatomic ion channel activity"/>
    <property type="evidence" value="ECO:0007669"/>
    <property type="project" value="InterPro"/>
</dbReference>
<feature type="domain" description="Neurotransmitter-gated ion-channel ligand-binding" evidence="12">
    <location>
        <begin position="39"/>
        <end position="203"/>
    </location>
</feature>
<dbReference type="GO" id="GO:0005254">
    <property type="term" value="F:chloride channel activity"/>
    <property type="evidence" value="ECO:0007669"/>
    <property type="project" value="UniProtKB-ARBA"/>
</dbReference>
<dbReference type="Gene3D" id="6.10.250.2810">
    <property type="match status" value="1"/>
</dbReference>
<keyword evidence="3" id="KW-1003">Cell membrane</keyword>
<dbReference type="GO" id="GO:0004888">
    <property type="term" value="F:transmembrane signaling receptor activity"/>
    <property type="evidence" value="ECO:0007669"/>
    <property type="project" value="InterPro"/>
</dbReference>
<dbReference type="EMBL" id="QCYY01001122">
    <property type="protein sequence ID" value="ROT80421.1"/>
    <property type="molecule type" value="Genomic_DNA"/>
</dbReference>
<feature type="chain" id="PRO_5019481818" evidence="11">
    <location>
        <begin position="21"/>
        <end position="369"/>
    </location>
</feature>
<dbReference type="Pfam" id="PF02931">
    <property type="entry name" value="Neur_chan_LBD"/>
    <property type="match status" value="1"/>
</dbReference>
<dbReference type="InterPro" id="IPR006202">
    <property type="entry name" value="Neur_chan_lig-bd"/>
</dbReference>
<keyword evidence="13" id="KW-0675">Receptor</keyword>
<evidence type="ECO:0000256" key="11">
    <source>
        <dbReference type="SAM" id="SignalP"/>
    </source>
</evidence>
<dbReference type="InterPro" id="IPR036734">
    <property type="entry name" value="Neur_chan_lig-bd_sf"/>
</dbReference>
<dbReference type="SUPFAM" id="SSF90112">
    <property type="entry name" value="Neurotransmitter-gated ion-channel transmembrane pore"/>
    <property type="match status" value="1"/>
</dbReference>
<evidence type="ECO:0000256" key="9">
    <source>
        <dbReference type="ARBA" id="ARBA00023303"/>
    </source>
</evidence>
<evidence type="ECO:0000256" key="10">
    <source>
        <dbReference type="SAM" id="Phobius"/>
    </source>
</evidence>
<sequence>MAANLLKSLIYATLFVSATAHNSTPEIPTEEWTTYTGPNYRKEVFPKNDTSEPLEVGISVLVRNLPKIDEVNGVMFMEVNLRVKWQDQRLTIPPWLGAEDYVPLDPVILQDIWVPDLYIDHSSEAITPSVLTSIASVWIYGDGTVDYSGNMFIRVACRMNYTWFPRDHQICSIRIESCTYPALAFRVHLTRQITYVLLQVYLPSGLFVVVSFVSLLVPPDAIPGRMTLCITTILTMSALLGVAMQSTPQVSYTRAIDIWLLVCLSIVSAVLLEFGIVIKLREREKIQAKSQPSGRLMKTVSTQVQPISGNAAVSEKESARFTFSSDVVEKASLVVLPLVFLVFNGAYWSWFLTGSEAAMPRGLSANGTL</sequence>
<protein>
    <submittedName>
        <fullName evidence="13">Gamma-aminobutyric acid receptor subunit rho-1</fullName>
    </submittedName>
</protein>
<reference evidence="13 14" key="2">
    <citation type="submission" date="2019-01" db="EMBL/GenBank/DDBJ databases">
        <title>The decoding of complex shrimp genome reveals the adaptation for benthos swimmer, frequently molting mechanism and breeding impact on genome.</title>
        <authorList>
            <person name="Sun Y."/>
            <person name="Gao Y."/>
            <person name="Yu Y."/>
        </authorList>
    </citation>
    <scope>NUCLEOTIDE SEQUENCE [LARGE SCALE GENOMIC DNA]</scope>
    <source>
        <tissue evidence="13">Muscle</tissue>
    </source>
</reference>
<evidence type="ECO:0000313" key="13">
    <source>
        <dbReference type="EMBL" id="ROT80421.1"/>
    </source>
</evidence>
<accession>A0A423TVE6</accession>
<keyword evidence="6 10" id="KW-1133">Transmembrane helix</keyword>
<dbReference type="AlphaFoldDB" id="A0A423TVE6"/>
<keyword evidence="2" id="KW-0813">Transport</keyword>
<keyword evidence="4 10" id="KW-0812">Transmembrane</keyword>
<dbReference type="PRINTS" id="PR00253">
    <property type="entry name" value="GABAARECEPTR"/>
</dbReference>